<dbReference type="PANTHER" id="PTHR21499">
    <property type="entry name" value="ASPARTATE KINASE"/>
    <property type="match status" value="1"/>
</dbReference>
<dbReference type="UniPathway" id="UPA00051">
    <property type="reaction ID" value="UER00462"/>
</dbReference>
<dbReference type="eggNOG" id="COG0527">
    <property type="taxonomic scope" value="Bacteria"/>
</dbReference>
<feature type="domain" description="ACT" evidence="11">
    <location>
        <begin position="330"/>
        <end position="404"/>
    </location>
</feature>
<proteinExistence type="inferred from homology"/>
<dbReference type="Gene3D" id="3.40.1160.10">
    <property type="entry name" value="Acetylglutamate kinase-like"/>
    <property type="match status" value="1"/>
</dbReference>
<keyword evidence="13" id="KW-1185">Reference proteome</keyword>
<dbReference type="GO" id="GO:0009090">
    <property type="term" value="P:homoserine biosynthetic process"/>
    <property type="evidence" value="ECO:0007669"/>
    <property type="project" value="TreeGrafter"/>
</dbReference>
<comment type="catalytic activity">
    <reaction evidence="7 9">
        <text>L-aspartate + ATP = 4-phospho-L-aspartate + ADP</text>
        <dbReference type="Rhea" id="RHEA:23776"/>
        <dbReference type="ChEBI" id="CHEBI:29991"/>
        <dbReference type="ChEBI" id="CHEBI:30616"/>
        <dbReference type="ChEBI" id="CHEBI:57535"/>
        <dbReference type="ChEBI" id="CHEBI:456216"/>
        <dbReference type="EC" id="2.7.2.4"/>
    </reaction>
</comment>
<dbReference type="PATRIC" id="fig|740709.3.peg.1556"/>
<dbReference type="InterPro" id="IPR042199">
    <property type="entry name" value="AsparK_Bifunc_asparK/hSer_DH"/>
</dbReference>
<dbReference type="AlphaFoldDB" id="K2JJW4"/>
<feature type="binding site" evidence="8">
    <location>
        <position position="245"/>
    </location>
    <ligand>
        <name>ATP</name>
        <dbReference type="ChEBI" id="CHEBI:30616"/>
    </ligand>
</feature>
<keyword evidence="6 8" id="KW-0067">ATP-binding</keyword>
<evidence type="ECO:0000256" key="1">
    <source>
        <dbReference type="ARBA" id="ARBA00004766"/>
    </source>
</evidence>
<dbReference type="Proteomes" id="UP000014115">
    <property type="component" value="Unassembled WGS sequence"/>
</dbReference>
<keyword evidence="10" id="KW-0028">Amino-acid biosynthesis</keyword>
<reference evidence="12 13" key="1">
    <citation type="journal article" date="2012" name="J. Bacteriol.">
        <title>Genome Sequence of Idiomarina xiamenensis Type Strain 10-D-4.</title>
        <authorList>
            <person name="Lai Q."/>
            <person name="Wang L."/>
            <person name="Wang W."/>
            <person name="Shao Z."/>
        </authorList>
    </citation>
    <scope>NUCLEOTIDE SEQUENCE [LARGE SCALE GENOMIC DNA]</scope>
    <source>
        <strain evidence="12 13">10-D-4</strain>
    </source>
</reference>
<evidence type="ECO:0000256" key="3">
    <source>
        <dbReference type="ARBA" id="ARBA00022679"/>
    </source>
</evidence>
<keyword evidence="3 9" id="KW-0808">Transferase</keyword>
<organism evidence="12 13">
    <name type="scientific">Idiomarina xiamenensis 10-D-4</name>
    <dbReference type="NCBI Taxonomy" id="740709"/>
    <lineage>
        <taxon>Bacteria</taxon>
        <taxon>Pseudomonadati</taxon>
        <taxon>Pseudomonadota</taxon>
        <taxon>Gammaproteobacteria</taxon>
        <taxon>Alteromonadales</taxon>
        <taxon>Idiomarinaceae</taxon>
        <taxon>Idiomarina</taxon>
    </lineage>
</organism>
<dbReference type="PANTHER" id="PTHR21499:SF59">
    <property type="entry name" value="ASPARTOKINASE"/>
    <property type="match status" value="1"/>
</dbReference>
<evidence type="ECO:0000313" key="12">
    <source>
        <dbReference type="EMBL" id="EKE83706.1"/>
    </source>
</evidence>
<comment type="similarity">
    <text evidence="2 9">Belongs to the aspartokinase family.</text>
</comment>
<dbReference type="InterPro" id="IPR045865">
    <property type="entry name" value="ACT-like_dom_sf"/>
</dbReference>
<comment type="pathway">
    <text evidence="10">Amino-acid biosynthesis; L-threonine biosynthesis; L-threonine from L-aspartate: step 1/5.</text>
</comment>
<evidence type="ECO:0000256" key="7">
    <source>
        <dbReference type="ARBA" id="ARBA00047872"/>
    </source>
</evidence>
<keyword evidence="4 8" id="KW-0547">Nucleotide-binding</keyword>
<feature type="binding site" evidence="8">
    <location>
        <position position="240"/>
    </location>
    <ligand>
        <name>ATP</name>
        <dbReference type="ChEBI" id="CHEBI:30616"/>
    </ligand>
</feature>
<dbReference type="Pfam" id="PF00696">
    <property type="entry name" value="AA_kinase"/>
    <property type="match status" value="1"/>
</dbReference>
<protein>
    <recommendedName>
        <fullName evidence="9">Aspartokinase</fullName>
        <ecNumber evidence="9">2.7.2.4</ecNumber>
    </recommendedName>
</protein>
<evidence type="ECO:0000313" key="13">
    <source>
        <dbReference type="Proteomes" id="UP000014115"/>
    </source>
</evidence>
<dbReference type="GO" id="GO:0004072">
    <property type="term" value="F:aspartate kinase activity"/>
    <property type="evidence" value="ECO:0007669"/>
    <property type="project" value="UniProtKB-EC"/>
</dbReference>
<evidence type="ECO:0000256" key="2">
    <source>
        <dbReference type="ARBA" id="ARBA00010122"/>
    </source>
</evidence>
<accession>K2JJW4</accession>
<dbReference type="InterPro" id="IPR001341">
    <property type="entry name" value="Asp_kinase"/>
</dbReference>
<comment type="pathway">
    <text evidence="1 10">Amino-acid biosynthesis; L-lysine biosynthesis via DAP pathway; (S)-tetrahydrodipicolinate from L-aspartate: step 1/4.</text>
</comment>
<gene>
    <name evidence="12" type="ORF">A10D4_07655</name>
</gene>
<dbReference type="SUPFAM" id="SSF55021">
    <property type="entry name" value="ACT-like"/>
    <property type="match status" value="2"/>
</dbReference>
<dbReference type="UniPathway" id="UPA00034">
    <property type="reaction ID" value="UER00015"/>
</dbReference>
<dbReference type="PROSITE" id="PS51671">
    <property type="entry name" value="ACT"/>
    <property type="match status" value="1"/>
</dbReference>
<evidence type="ECO:0000256" key="10">
    <source>
        <dbReference type="RuleBase" id="RU004249"/>
    </source>
</evidence>
<evidence type="ECO:0000256" key="9">
    <source>
        <dbReference type="RuleBase" id="RU003448"/>
    </source>
</evidence>
<feature type="binding site" evidence="8">
    <location>
        <begin position="234"/>
        <end position="235"/>
    </location>
    <ligand>
        <name>ATP</name>
        <dbReference type="ChEBI" id="CHEBI:30616"/>
    </ligand>
</feature>
<evidence type="ECO:0000259" key="11">
    <source>
        <dbReference type="PROSITE" id="PS51671"/>
    </source>
</evidence>
<dbReference type="EMBL" id="AMRG01000008">
    <property type="protein sequence ID" value="EKE83706.1"/>
    <property type="molecule type" value="Genomic_DNA"/>
</dbReference>
<dbReference type="Gene3D" id="3.30.70.260">
    <property type="match status" value="2"/>
</dbReference>
<comment type="caution">
    <text evidence="12">The sequence shown here is derived from an EMBL/GenBank/DDBJ whole genome shotgun (WGS) entry which is preliminary data.</text>
</comment>
<dbReference type="InterPro" id="IPR002912">
    <property type="entry name" value="ACT_dom"/>
</dbReference>
<dbReference type="NCBIfam" id="TIGR00657">
    <property type="entry name" value="asp_kinases"/>
    <property type="match status" value="1"/>
</dbReference>
<sequence length="467" mass="50197">MASTRAQLHTQTAADHSSAAHYVLKFGGSSLADPVAMQRCIVIIQQTPAARWVVVSAPAGVTNALLAIADSGKDGAVDEQLLLRQREQIQQRLTAFADWLKLEPTQPDWQSIQQQLSSATACQGASRDQLLSLGERCSALLLTLALQQQGIAAQHVPAQHWLRTDSCYGDAEADPQASRQQLAALDVSHGIQITEGFTGADQHGNTTTLGRGGSDYSAALLAEASAARQLQIWTDVAGLYSCDPRLVPEAHPIAELAFAEAAELATFGANVLHPKTLWPAMRADIPVFIGSTLNIEQDKLSRGTLIRRQVSQQSEFTALALRRRQTLLKISSPDMLYRYGFLAKVFAILADQQVSVDLVTTSEISVALTLDERGSRQALSTQALQALQQLGQVSVEHDLALVAVVGSNLSQAPQLAARLFTALAGINVRLINHGASRHNLCLLVAEADAEASVRQLHQALLSKNATR</sequence>
<dbReference type="GO" id="GO:0005829">
    <property type="term" value="C:cytosol"/>
    <property type="evidence" value="ECO:0007669"/>
    <property type="project" value="TreeGrafter"/>
</dbReference>
<dbReference type="InterPro" id="IPR001048">
    <property type="entry name" value="Asp/Glu/Uridylate_kinase"/>
</dbReference>
<dbReference type="GO" id="GO:0009088">
    <property type="term" value="P:threonine biosynthetic process"/>
    <property type="evidence" value="ECO:0007669"/>
    <property type="project" value="UniProtKB-UniPathway"/>
</dbReference>
<dbReference type="Gene3D" id="1.20.120.1320">
    <property type="entry name" value="Aspartokinase, catalytic domain"/>
    <property type="match status" value="1"/>
</dbReference>
<dbReference type="STRING" id="740709.A10D4_07655"/>
<evidence type="ECO:0000256" key="4">
    <source>
        <dbReference type="ARBA" id="ARBA00022741"/>
    </source>
</evidence>
<dbReference type="GO" id="GO:0009089">
    <property type="term" value="P:lysine biosynthetic process via diaminopimelate"/>
    <property type="evidence" value="ECO:0007669"/>
    <property type="project" value="UniProtKB-UniPathway"/>
</dbReference>
<name>K2JJW4_9GAMM</name>
<dbReference type="InterPro" id="IPR018042">
    <property type="entry name" value="Aspartate_kinase_CS"/>
</dbReference>
<dbReference type="InterPro" id="IPR054352">
    <property type="entry name" value="ACT_Aspartokinase"/>
</dbReference>
<dbReference type="InterPro" id="IPR005260">
    <property type="entry name" value="Asp_kin_monofn"/>
</dbReference>
<dbReference type="PIRSF" id="PIRSF000726">
    <property type="entry name" value="Asp_kin"/>
    <property type="match status" value="1"/>
</dbReference>
<dbReference type="Pfam" id="PF22468">
    <property type="entry name" value="ACT_9"/>
    <property type="match status" value="1"/>
</dbReference>
<keyword evidence="5 9" id="KW-0418">Kinase</keyword>
<evidence type="ECO:0000256" key="5">
    <source>
        <dbReference type="ARBA" id="ARBA00022777"/>
    </source>
</evidence>
<dbReference type="PROSITE" id="PS00324">
    <property type="entry name" value="ASPARTOKINASE"/>
    <property type="match status" value="1"/>
</dbReference>
<feature type="binding site" evidence="8">
    <location>
        <position position="135"/>
    </location>
    <ligand>
        <name>substrate</name>
    </ligand>
</feature>
<dbReference type="GO" id="GO:0005524">
    <property type="term" value="F:ATP binding"/>
    <property type="evidence" value="ECO:0007669"/>
    <property type="project" value="UniProtKB-KW"/>
</dbReference>
<dbReference type="UniPathway" id="UPA00050">
    <property type="reaction ID" value="UER00461"/>
</dbReference>
<evidence type="ECO:0000256" key="6">
    <source>
        <dbReference type="ARBA" id="ARBA00022840"/>
    </source>
</evidence>
<dbReference type="EC" id="2.7.2.4" evidence="9"/>
<dbReference type="RefSeq" id="WP_008488748.1">
    <property type="nucleotide sequence ID" value="NZ_AMRG01000008.1"/>
</dbReference>
<dbReference type="NCBIfam" id="NF006570">
    <property type="entry name" value="PRK09084.1"/>
    <property type="match status" value="1"/>
</dbReference>
<dbReference type="OrthoDB" id="9799110at2"/>
<dbReference type="InterPro" id="IPR036393">
    <property type="entry name" value="AceGlu_kinase-like_sf"/>
</dbReference>
<comment type="pathway">
    <text evidence="10">Amino-acid biosynthesis; L-methionine biosynthesis via de novo pathway; L-homoserine from L-aspartate: step 1/3.</text>
</comment>
<feature type="binding site" evidence="8">
    <location>
        <position position="62"/>
    </location>
    <ligand>
        <name>substrate</name>
    </ligand>
</feature>
<feature type="binding site" evidence="8">
    <location>
        <begin position="25"/>
        <end position="28"/>
    </location>
    <ligand>
        <name>ATP</name>
        <dbReference type="ChEBI" id="CHEBI:30616"/>
    </ligand>
</feature>
<evidence type="ECO:0000256" key="8">
    <source>
        <dbReference type="PIRSR" id="PIRSR000726-1"/>
    </source>
</evidence>
<dbReference type="SUPFAM" id="SSF53633">
    <property type="entry name" value="Carbamate kinase-like"/>
    <property type="match status" value="1"/>
</dbReference>